<dbReference type="AlphaFoldDB" id="A0A3E4LMV3"/>
<feature type="transmembrane region" description="Helical" evidence="1">
    <location>
        <begin position="78"/>
        <end position="104"/>
    </location>
</feature>
<organism evidence="2 3">
    <name type="scientific">[Ruminococcus] lactaris</name>
    <dbReference type="NCBI Taxonomy" id="46228"/>
    <lineage>
        <taxon>Bacteria</taxon>
        <taxon>Bacillati</taxon>
        <taxon>Bacillota</taxon>
        <taxon>Clostridia</taxon>
        <taxon>Lachnospirales</taxon>
        <taxon>Lachnospiraceae</taxon>
        <taxon>Mediterraneibacter</taxon>
    </lineage>
</organism>
<name>A0A3E4LMV3_9FIRM</name>
<dbReference type="EMBL" id="QSQN01000023">
    <property type="protein sequence ID" value="RGK38801.1"/>
    <property type="molecule type" value="Genomic_DNA"/>
</dbReference>
<accession>A0A3E4LMV3</accession>
<evidence type="ECO:0000256" key="1">
    <source>
        <dbReference type="SAM" id="Phobius"/>
    </source>
</evidence>
<feature type="transmembrane region" description="Helical" evidence="1">
    <location>
        <begin position="145"/>
        <end position="166"/>
    </location>
</feature>
<keyword evidence="1" id="KW-0472">Membrane</keyword>
<evidence type="ECO:0000313" key="3">
    <source>
        <dbReference type="Proteomes" id="UP000260793"/>
    </source>
</evidence>
<keyword evidence="1" id="KW-1133">Transmembrane helix</keyword>
<evidence type="ECO:0000313" key="2">
    <source>
        <dbReference type="EMBL" id="RGK38801.1"/>
    </source>
</evidence>
<reference evidence="2 3" key="1">
    <citation type="submission" date="2018-08" db="EMBL/GenBank/DDBJ databases">
        <title>A genome reference for cultivated species of the human gut microbiota.</title>
        <authorList>
            <person name="Zou Y."/>
            <person name="Xue W."/>
            <person name="Luo G."/>
        </authorList>
    </citation>
    <scope>NUCLEOTIDE SEQUENCE [LARGE SCALE GENOMIC DNA]</scope>
    <source>
        <strain evidence="2 3">TF11-7</strain>
    </source>
</reference>
<protein>
    <submittedName>
        <fullName evidence="2">Uncharacterized protein</fullName>
    </submittedName>
</protein>
<keyword evidence="1" id="KW-0812">Transmembrane</keyword>
<dbReference type="RefSeq" id="WP_117688303.1">
    <property type="nucleotide sequence ID" value="NZ_QSQN01000023.1"/>
</dbReference>
<dbReference type="Proteomes" id="UP000260793">
    <property type="component" value="Unassembled WGS sequence"/>
</dbReference>
<sequence>MEKERTVILKRKENIPYDFNINEEYKKYESIGDNKSELKTYKNWESHIINKCSQFTETTRLNFVHYIKGKKRSEENKIATLDAIWMPLNIFVLTVLLTFMFAFVELIKNYNAAASEIVTNYFVSNTDKLYEQTARLLEFNFKESIIFYGMFSVIILITGVALYVLGKNRRMNIANKISFYEDIILIIEKENNYKVKR</sequence>
<gene>
    <name evidence="2" type="ORF">DXD17_09225</name>
</gene>
<comment type="caution">
    <text evidence="2">The sequence shown here is derived from an EMBL/GenBank/DDBJ whole genome shotgun (WGS) entry which is preliminary data.</text>
</comment>
<proteinExistence type="predicted"/>